<gene>
    <name evidence="12" type="primary">fliL</name>
    <name evidence="12" type="ORF">ROJ8625_02907</name>
</gene>
<keyword evidence="10" id="KW-0997">Cell inner membrane</keyword>
<feature type="region of interest" description="Disordered" evidence="11">
    <location>
        <begin position="49"/>
        <end position="85"/>
    </location>
</feature>
<dbReference type="OrthoDB" id="7619358at2"/>
<keyword evidence="8 10" id="KW-1133">Transmembrane helix</keyword>
<evidence type="ECO:0000256" key="5">
    <source>
        <dbReference type="ARBA" id="ARBA00022500"/>
    </source>
</evidence>
<evidence type="ECO:0000256" key="2">
    <source>
        <dbReference type="ARBA" id="ARBA00004162"/>
    </source>
</evidence>
<organism evidence="12 13">
    <name type="scientific">Roseivivax jejudonensis</name>
    <dbReference type="NCBI Taxonomy" id="1529041"/>
    <lineage>
        <taxon>Bacteria</taxon>
        <taxon>Pseudomonadati</taxon>
        <taxon>Pseudomonadota</taxon>
        <taxon>Alphaproteobacteria</taxon>
        <taxon>Rhodobacterales</taxon>
        <taxon>Roseobacteraceae</taxon>
        <taxon>Roseivivax</taxon>
    </lineage>
</organism>
<keyword evidence="6 10" id="KW-0812">Transmembrane</keyword>
<keyword evidence="12" id="KW-0966">Cell projection</keyword>
<evidence type="ECO:0000256" key="3">
    <source>
        <dbReference type="ARBA" id="ARBA00008281"/>
    </source>
</evidence>
<evidence type="ECO:0000256" key="1">
    <source>
        <dbReference type="ARBA" id="ARBA00002254"/>
    </source>
</evidence>
<feature type="transmembrane region" description="Helical" evidence="10">
    <location>
        <begin position="20"/>
        <end position="43"/>
    </location>
</feature>
<evidence type="ECO:0000256" key="10">
    <source>
        <dbReference type="RuleBase" id="RU364125"/>
    </source>
</evidence>
<reference evidence="12 13" key="1">
    <citation type="submission" date="2017-03" db="EMBL/GenBank/DDBJ databases">
        <authorList>
            <person name="Afonso C.L."/>
            <person name="Miller P.J."/>
            <person name="Scott M.A."/>
            <person name="Spackman E."/>
            <person name="Goraichik I."/>
            <person name="Dimitrov K.M."/>
            <person name="Suarez D.L."/>
            <person name="Swayne D.E."/>
        </authorList>
    </citation>
    <scope>NUCLEOTIDE SEQUENCE [LARGE SCALE GENOMIC DNA]</scope>
    <source>
        <strain evidence="12 13">CECT 8625</strain>
    </source>
</reference>
<sequence length="186" mass="19186">MTDATADAANAPRKSSKLPLILGMVLGLAGGGGGYLAVSAGLLPFAGGGAEAREAGHDSEGAADHDGEAGHADAGADTHEAGSAPPGDFAFLELPPLVVSLGQGAGNAHLRFRATLEVPAAHAEEVRTLQPRVLDAMNGYLRALDPGDIEARDALVMIRAQLTRRVQLVLGREKLRDLLVLEFVLN</sequence>
<dbReference type="InterPro" id="IPR005503">
    <property type="entry name" value="FliL"/>
</dbReference>
<keyword evidence="5 10" id="KW-0145">Chemotaxis</keyword>
<evidence type="ECO:0000256" key="9">
    <source>
        <dbReference type="ARBA" id="ARBA00023136"/>
    </source>
</evidence>
<protein>
    <recommendedName>
        <fullName evidence="10">Flagellar protein FliL</fullName>
    </recommendedName>
</protein>
<evidence type="ECO:0000313" key="12">
    <source>
        <dbReference type="EMBL" id="SLN57938.1"/>
    </source>
</evidence>
<evidence type="ECO:0000313" key="13">
    <source>
        <dbReference type="Proteomes" id="UP000193570"/>
    </source>
</evidence>
<dbReference type="Proteomes" id="UP000193570">
    <property type="component" value="Unassembled WGS sequence"/>
</dbReference>
<evidence type="ECO:0000256" key="11">
    <source>
        <dbReference type="SAM" id="MobiDB-lite"/>
    </source>
</evidence>
<dbReference type="EMBL" id="FWFK01000005">
    <property type="protein sequence ID" value="SLN57938.1"/>
    <property type="molecule type" value="Genomic_DNA"/>
</dbReference>
<dbReference type="GO" id="GO:0006935">
    <property type="term" value="P:chemotaxis"/>
    <property type="evidence" value="ECO:0007669"/>
    <property type="project" value="UniProtKB-KW"/>
</dbReference>
<keyword evidence="4" id="KW-1003">Cell membrane</keyword>
<keyword evidence="9 10" id="KW-0472">Membrane</keyword>
<dbReference type="RefSeq" id="WP_085792585.1">
    <property type="nucleotide sequence ID" value="NZ_FWFK01000005.1"/>
</dbReference>
<comment type="similarity">
    <text evidence="3 10">Belongs to the FliL family.</text>
</comment>
<name>A0A1X6ZQ59_9RHOB</name>
<keyword evidence="12" id="KW-0282">Flagellum</keyword>
<evidence type="ECO:0000256" key="7">
    <source>
        <dbReference type="ARBA" id="ARBA00022779"/>
    </source>
</evidence>
<evidence type="ECO:0000256" key="8">
    <source>
        <dbReference type="ARBA" id="ARBA00022989"/>
    </source>
</evidence>
<dbReference type="Pfam" id="PF03748">
    <property type="entry name" value="FliL"/>
    <property type="match status" value="1"/>
</dbReference>
<keyword evidence="12" id="KW-0969">Cilium</keyword>
<evidence type="ECO:0000256" key="6">
    <source>
        <dbReference type="ARBA" id="ARBA00022692"/>
    </source>
</evidence>
<evidence type="ECO:0000256" key="4">
    <source>
        <dbReference type="ARBA" id="ARBA00022475"/>
    </source>
</evidence>
<dbReference type="AlphaFoldDB" id="A0A1X6ZQ59"/>
<feature type="compositionally biased region" description="Basic and acidic residues" evidence="11">
    <location>
        <begin position="51"/>
        <end position="80"/>
    </location>
</feature>
<comment type="subcellular location">
    <subcellularLocation>
        <location evidence="10">Cell inner membrane</location>
    </subcellularLocation>
    <subcellularLocation>
        <location evidence="2">Cell membrane</location>
        <topology evidence="2">Single-pass membrane protein</topology>
    </subcellularLocation>
</comment>
<dbReference type="GO" id="GO:0071973">
    <property type="term" value="P:bacterial-type flagellum-dependent cell motility"/>
    <property type="evidence" value="ECO:0007669"/>
    <property type="project" value="InterPro"/>
</dbReference>
<accession>A0A1X6ZQ59</accession>
<comment type="function">
    <text evidence="1 10">Controls the rotational direction of flagella during chemotaxis.</text>
</comment>
<dbReference type="GO" id="GO:0005886">
    <property type="term" value="C:plasma membrane"/>
    <property type="evidence" value="ECO:0007669"/>
    <property type="project" value="UniProtKB-SubCell"/>
</dbReference>
<keyword evidence="7 10" id="KW-0283">Flagellar rotation</keyword>
<keyword evidence="13" id="KW-1185">Reference proteome</keyword>
<dbReference type="GO" id="GO:0009425">
    <property type="term" value="C:bacterial-type flagellum basal body"/>
    <property type="evidence" value="ECO:0007669"/>
    <property type="project" value="InterPro"/>
</dbReference>
<proteinExistence type="inferred from homology"/>